<keyword evidence="5" id="KW-0804">Transcription</keyword>
<dbReference type="eggNOG" id="ENOG502S3W9">
    <property type="taxonomic scope" value="Eukaryota"/>
</dbReference>
<evidence type="ECO:0000259" key="6">
    <source>
        <dbReference type="SMART" id="SM00249"/>
    </source>
</evidence>
<feature type="domain" description="Zinc finger PHD-type" evidence="6">
    <location>
        <begin position="18"/>
        <end position="65"/>
    </location>
</feature>
<dbReference type="Gramene" id="LPERR11G03350.1">
    <property type="protein sequence ID" value="LPERR11G03350.1"/>
    <property type="gene ID" value="LPERR11G03350"/>
</dbReference>
<dbReference type="SMART" id="SM00249">
    <property type="entry name" value="PHD"/>
    <property type="match status" value="1"/>
</dbReference>
<reference evidence="7 8" key="1">
    <citation type="submission" date="2012-08" db="EMBL/GenBank/DDBJ databases">
        <title>Oryza genome evolution.</title>
        <authorList>
            <person name="Wing R.A."/>
        </authorList>
    </citation>
    <scope>NUCLEOTIDE SEQUENCE</scope>
</reference>
<dbReference type="GO" id="GO:0140566">
    <property type="term" value="F:histone reader activity"/>
    <property type="evidence" value="ECO:0007669"/>
    <property type="project" value="InterPro"/>
</dbReference>
<dbReference type="PANTHER" id="PTHR33304">
    <property type="match status" value="1"/>
</dbReference>
<dbReference type="SUPFAM" id="SSF57903">
    <property type="entry name" value="FYVE/PHD zinc finger"/>
    <property type="match status" value="1"/>
</dbReference>
<dbReference type="PANTHER" id="PTHR33304:SF49">
    <property type="entry name" value="OS12G0161500 PROTEIN"/>
    <property type="match status" value="1"/>
</dbReference>
<dbReference type="InterPro" id="IPR056280">
    <property type="entry name" value="AIPP2-like_SPOC"/>
</dbReference>
<dbReference type="Gene3D" id="3.30.40.10">
    <property type="entry name" value="Zinc/RING finger domain, C3HC4 (zinc finger)"/>
    <property type="match status" value="1"/>
</dbReference>
<dbReference type="STRING" id="77586.A0A0D9XPB5"/>
<dbReference type="GO" id="GO:0008270">
    <property type="term" value="F:zinc ion binding"/>
    <property type="evidence" value="ECO:0007669"/>
    <property type="project" value="UniProtKB-KW"/>
</dbReference>
<evidence type="ECO:0000256" key="4">
    <source>
        <dbReference type="ARBA" id="ARBA00023015"/>
    </source>
</evidence>
<organism evidence="7 8">
    <name type="scientific">Leersia perrieri</name>
    <dbReference type="NCBI Taxonomy" id="77586"/>
    <lineage>
        <taxon>Eukaryota</taxon>
        <taxon>Viridiplantae</taxon>
        <taxon>Streptophyta</taxon>
        <taxon>Embryophyta</taxon>
        <taxon>Tracheophyta</taxon>
        <taxon>Spermatophyta</taxon>
        <taxon>Magnoliopsida</taxon>
        <taxon>Liliopsida</taxon>
        <taxon>Poales</taxon>
        <taxon>Poaceae</taxon>
        <taxon>BOP clade</taxon>
        <taxon>Oryzoideae</taxon>
        <taxon>Oryzeae</taxon>
        <taxon>Oryzinae</taxon>
        <taxon>Leersia</taxon>
    </lineage>
</organism>
<evidence type="ECO:0000313" key="8">
    <source>
        <dbReference type="Proteomes" id="UP000032180"/>
    </source>
</evidence>
<dbReference type="InterPro" id="IPR001965">
    <property type="entry name" value="Znf_PHD"/>
</dbReference>
<evidence type="ECO:0000256" key="3">
    <source>
        <dbReference type="ARBA" id="ARBA00022833"/>
    </source>
</evidence>
<evidence type="ECO:0000256" key="5">
    <source>
        <dbReference type="ARBA" id="ARBA00023163"/>
    </source>
</evidence>
<keyword evidence="1" id="KW-0479">Metal-binding</keyword>
<keyword evidence="8" id="KW-1185">Reference proteome</keyword>
<accession>A0A0D9XPB5</accession>
<proteinExistence type="predicted"/>
<dbReference type="EnsemblPlants" id="LPERR11G03350.1">
    <property type="protein sequence ID" value="LPERR11G03350.1"/>
    <property type="gene ID" value="LPERR11G03350"/>
</dbReference>
<reference evidence="7" key="3">
    <citation type="submission" date="2015-04" db="UniProtKB">
        <authorList>
            <consortium name="EnsemblPlants"/>
        </authorList>
    </citation>
    <scope>IDENTIFICATION</scope>
</reference>
<dbReference type="InterPro" id="IPR013083">
    <property type="entry name" value="Znf_RING/FYVE/PHD"/>
</dbReference>
<dbReference type="Pfam" id="PF23121">
    <property type="entry name" value="SPOC_AIPP2"/>
    <property type="match status" value="1"/>
</dbReference>
<dbReference type="InterPro" id="IPR049914">
    <property type="entry name" value="PHD1-3/5-6"/>
</dbReference>
<dbReference type="GO" id="GO:0034244">
    <property type="term" value="P:negative regulation of transcription elongation by RNA polymerase II"/>
    <property type="evidence" value="ECO:0007669"/>
    <property type="project" value="InterPro"/>
</dbReference>
<keyword evidence="2" id="KW-0863">Zinc-finger</keyword>
<keyword evidence="3" id="KW-0862">Zinc</keyword>
<evidence type="ECO:0000313" key="7">
    <source>
        <dbReference type="EnsemblPlants" id="LPERR11G03350.1"/>
    </source>
</evidence>
<sequence>MGRENRRGWIDRDLNNVLCEVCGDVGWEELIMQCNKCKSATSHRYCFDPVIFDESLVEWFCDDCLPNGNEVANLLDMSNQRKPSQTDLGSYIIREANVKKMEITKGLWSWGYHRNRSFKARCDGSDARTKHSASRKTFSSEIIIGEMSNLNDSETEGRGELFSSINGVERAHQVIEGGSNPTSTSMEHMDFVHKRQLIHPSSLDINSMGKTLPCPENMDVVHKMQLLKPSSLDKDYVDKPMPNSENMDVVLKERSHPLNNPMDICEKRVIAKVDRIKPSRQFDRTCLGVSSKAHEIHEFDAGSENTQSLKNGKLKKQRRLILPYEENEDVEANQVDDVNRQSCGDDGEVKKHVDIVAALGDVNVGCDQNTFSQLHPTKQSIRKYFCVQPIDESNWTGIMKIGKDYIPLDAHLSNKACKKVCELSISLPQIMKMIELPMSKVWPKGGEASVPTAESIGLFLFSHNTWSNKEFDELVKHVIDRGIVLETVVSSARLLVFPSVVLPAGYQVFQGKHYLWGAFKHRKDMDKRVALVEQNCLTHLTDEEQIHKHHALDKQHMMPCEALDQEMVPAVEKVSLSDKGPSSPVIKSPERSINLKLDTSCKVPKKWSCKSNLTWRYQAYQYTITGLQV</sequence>
<dbReference type="AlphaFoldDB" id="A0A0D9XPB5"/>
<keyword evidence="4" id="KW-0805">Transcription regulation</keyword>
<evidence type="ECO:0000256" key="1">
    <source>
        <dbReference type="ARBA" id="ARBA00022723"/>
    </source>
</evidence>
<name>A0A0D9XPB5_9ORYZ</name>
<dbReference type="Proteomes" id="UP000032180">
    <property type="component" value="Chromosome 11"/>
</dbReference>
<reference evidence="8" key="2">
    <citation type="submission" date="2013-12" db="EMBL/GenBank/DDBJ databases">
        <authorList>
            <person name="Yu Y."/>
            <person name="Lee S."/>
            <person name="de Baynast K."/>
            <person name="Wissotski M."/>
            <person name="Liu L."/>
            <person name="Talag J."/>
            <person name="Goicoechea J."/>
            <person name="Angelova A."/>
            <person name="Jetty R."/>
            <person name="Kudrna D."/>
            <person name="Golser W."/>
            <person name="Rivera L."/>
            <person name="Zhang J."/>
            <person name="Wing R."/>
        </authorList>
    </citation>
    <scope>NUCLEOTIDE SEQUENCE</scope>
</reference>
<protein>
    <recommendedName>
        <fullName evidence="6">Zinc finger PHD-type domain-containing protein</fullName>
    </recommendedName>
</protein>
<evidence type="ECO:0000256" key="2">
    <source>
        <dbReference type="ARBA" id="ARBA00022771"/>
    </source>
</evidence>
<dbReference type="InterPro" id="IPR011011">
    <property type="entry name" value="Znf_FYVE_PHD"/>
</dbReference>